<dbReference type="PANTHER" id="PTHR46390">
    <property type="entry name" value="MANNOSE-1-PHOSPHATE GUANYLYLTRANSFERASE"/>
    <property type="match status" value="1"/>
</dbReference>
<feature type="domain" description="Nucleotidyl transferase" evidence="1">
    <location>
        <begin position="12"/>
        <end position="283"/>
    </location>
</feature>
<dbReference type="InterPro" id="IPR029044">
    <property type="entry name" value="Nucleotide-diphossugar_trans"/>
</dbReference>
<dbReference type="SUPFAM" id="SSF53448">
    <property type="entry name" value="Nucleotide-diphospho-sugar transferases"/>
    <property type="match status" value="1"/>
</dbReference>
<evidence type="ECO:0000313" key="3">
    <source>
        <dbReference type="Proteomes" id="UP000702544"/>
    </source>
</evidence>
<keyword evidence="2" id="KW-0548">Nucleotidyltransferase</keyword>
<dbReference type="SUPFAM" id="SSF159283">
    <property type="entry name" value="Guanosine diphospho-D-mannose pyrophosphorylase/mannose-6-phosphate isomerase linker domain"/>
    <property type="match status" value="1"/>
</dbReference>
<reference evidence="2 3" key="1">
    <citation type="submission" date="2020-01" db="EMBL/GenBank/DDBJ databases">
        <title>Genomes assembled from Gulf of Kutch pelagic sediment metagenomes.</title>
        <authorList>
            <person name="Chandrashekar M."/>
            <person name="Mahajan M.S."/>
            <person name="Dave K.J."/>
            <person name="Vatsa P."/>
            <person name="Nathani N.M."/>
        </authorList>
    </citation>
    <scope>NUCLEOTIDE SEQUENCE [LARGE SCALE GENOMIC DNA]</scope>
    <source>
        <strain evidence="2">KS3-K002</strain>
    </source>
</reference>
<evidence type="ECO:0000313" key="2">
    <source>
        <dbReference type="EMBL" id="NIR76234.1"/>
    </source>
</evidence>
<evidence type="ECO:0000259" key="1">
    <source>
        <dbReference type="Pfam" id="PF00483"/>
    </source>
</evidence>
<accession>A0AAE4ZAD2</accession>
<proteinExistence type="predicted"/>
<organism evidence="2 3">
    <name type="scientific">Candidatus Kutchimonas denitrificans</name>
    <dbReference type="NCBI Taxonomy" id="3056748"/>
    <lineage>
        <taxon>Bacteria</taxon>
        <taxon>Pseudomonadati</taxon>
        <taxon>Gemmatimonadota</taxon>
        <taxon>Gemmatimonadia</taxon>
        <taxon>Candidatus Palauibacterales</taxon>
        <taxon>Candidatus Palauibacteraceae</taxon>
        <taxon>Candidatus Kutchimonas</taxon>
    </lineage>
</organism>
<dbReference type="InterPro" id="IPR049577">
    <property type="entry name" value="GMPP_N"/>
</dbReference>
<dbReference type="Pfam" id="PF00483">
    <property type="entry name" value="NTP_transferase"/>
    <property type="match status" value="1"/>
</dbReference>
<name>A0AAE4ZAD2_9BACT</name>
<dbReference type="Gene3D" id="3.90.550.10">
    <property type="entry name" value="Spore Coat Polysaccharide Biosynthesis Protein SpsA, Chain A"/>
    <property type="match status" value="1"/>
</dbReference>
<dbReference type="CDD" id="cd02509">
    <property type="entry name" value="GDP-M1P_Guanylyltransferase"/>
    <property type="match status" value="1"/>
</dbReference>
<dbReference type="GO" id="GO:0004475">
    <property type="term" value="F:mannose-1-phosphate guanylyltransferase (GTP) activity"/>
    <property type="evidence" value="ECO:0007669"/>
    <property type="project" value="InterPro"/>
</dbReference>
<dbReference type="EMBL" id="JAACAK010000114">
    <property type="protein sequence ID" value="NIR76234.1"/>
    <property type="molecule type" value="Genomic_DNA"/>
</dbReference>
<dbReference type="AlphaFoldDB" id="A0AAE4ZAD2"/>
<dbReference type="InterPro" id="IPR051161">
    <property type="entry name" value="Mannose-6P_isomerase_type2"/>
</dbReference>
<sequence>MNDGTGFERWVVILAGGIGSRFWPASTPRRPKQFLALGGARPLIVDTVDRAERLAPAGRVLIVAGAALQPHIERHLPEFPSECLLLEPQARGTAAALAWAATVIRDRADDPERAVMVSLHSDHVIRPVDRFVDTLGRAVDAAGRLDRLLAIGVTPDRPETGYGYMEVGGPLDEGVLEIRRFVEKPDRETAEGYIERGDFLWNSGMFVWRPTFLLAQLAAHAPELAGELGRLDRGDIEGFFAAIPNLTIDHGLMERSPHIATVKADFAWDDVGAWAALLRVFPRDDDGNLLIGHGQAVDSRNNLIWAEDGPVVTFDCDDLLVVRAFGITLVAPLERSADLKRLLAELPEKLREGEI</sequence>
<dbReference type="Proteomes" id="UP000702544">
    <property type="component" value="Unassembled WGS sequence"/>
</dbReference>
<comment type="caution">
    <text evidence="2">The sequence shown here is derived from an EMBL/GenBank/DDBJ whole genome shotgun (WGS) entry which is preliminary data.</text>
</comment>
<dbReference type="GO" id="GO:0009298">
    <property type="term" value="P:GDP-mannose biosynthetic process"/>
    <property type="evidence" value="ECO:0007669"/>
    <property type="project" value="TreeGrafter"/>
</dbReference>
<dbReference type="InterPro" id="IPR005835">
    <property type="entry name" value="NTP_transferase_dom"/>
</dbReference>
<protein>
    <submittedName>
        <fullName evidence="2">Mannose-1-phosphate guanylyltransferase</fullName>
    </submittedName>
</protein>
<dbReference type="PANTHER" id="PTHR46390:SF1">
    <property type="entry name" value="MANNOSE-1-PHOSPHATE GUANYLYLTRANSFERASE"/>
    <property type="match status" value="1"/>
</dbReference>
<keyword evidence="2" id="KW-0808">Transferase</keyword>
<gene>
    <name evidence="2" type="ORF">GWO12_14150</name>
</gene>